<dbReference type="EMBL" id="JACMHY010000013">
    <property type="protein sequence ID" value="MBC2868657.1"/>
    <property type="molecule type" value="Genomic_DNA"/>
</dbReference>
<sequence>MTAFTDALPGQPFTLAGTEEEGFDTLYGIPAIALGEECDRLMALGHIPDRAVLAVTNAYHRRVWGHRILPSSELADLTRFGTKRIRIKVTKGGEDDEYAWHFEDADTDDPTSQTATVIDVEWLDHEDVAIQSECPACNRASRSTSLTTGPGRAGWGRYHRCRYCDHKWPAAPVRRPDLAKRRCWNPTRPDGCFACACQPDYPCTAGCAIWHNPLIGQRLCATCRNQHTDDVWKQLVAVAYGTATTFEDLDDQRDRWLYSEALRGIPPAQAAQTWQHRLTLTALRAAPRPQPVTA</sequence>
<dbReference type="RefSeq" id="WP_159662132.1">
    <property type="nucleotide sequence ID" value="NZ_JACMHY010000013.1"/>
</dbReference>
<dbReference type="Proteomes" id="UP000517694">
    <property type="component" value="Unassembled WGS sequence"/>
</dbReference>
<accession>A0A7X1LTE1</accession>
<keyword evidence="2" id="KW-1185">Reference proteome</keyword>
<organism evidence="1 2">
    <name type="scientific">Streptomyces mexicanus</name>
    <dbReference type="NCBI Taxonomy" id="178566"/>
    <lineage>
        <taxon>Bacteria</taxon>
        <taxon>Bacillati</taxon>
        <taxon>Actinomycetota</taxon>
        <taxon>Actinomycetes</taxon>
        <taxon>Kitasatosporales</taxon>
        <taxon>Streptomycetaceae</taxon>
        <taxon>Streptomyces</taxon>
    </lineage>
</organism>
<evidence type="ECO:0000313" key="1">
    <source>
        <dbReference type="EMBL" id="MBC2868657.1"/>
    </source>
</evidence>
<dbReference type="AlphaFoldDB" id="A0A7X1LTE1"/>
<name>A0A7X1LTE1_9ACTN</name>
<evidence type="ECO:0000313" key="2">
    <source>
        <dbReference type="Proteomes" id="UP000517694"/>
    </source>
</evidence>
<dbReference type="OrthoDB" id="4050912at2"/>
<comment type="caution">
    <text evidence="1">The sequence shown here is derived from an EMBL/GenBank/DDBJ whole genome shotgun (WGS) entry which is preliminary data.</text>
</comment>
<gene>
    <name evidence="1" type="ORF">H1R13_27935</name>
</gene>
<proteinExistence type="predicted"/>
<protein>
    <submittedName>
        <fullName evidence="1">Uncharacterized protein</fullName>
    </submittedName>
</protein>
<reference evidence="1 2" key="1">
    <citation type="submission" date="2020-08" db="EMBL/GenBank/DDBJ databases">
        <title>Whole-Genome Sequence of French Clinical Streptomyces mexicanus Strain Q0842.</title>
        <authorList>
            <person name="Boxberger M."/>
            <person name="La Scola B."/>
        </authorList>
    </citation>
    <scope>NUCLEOTIDE SEQUENCE [LARGE SCALE GENOMIC DNA]</scope>
    <source>
        <strain evidence="1 2">Marseille-Q0842</strain>
    </source>
</reference>